<reference evidence="1 2" key="1">
    <citation type="submission" date="2021-01" db="EMBL/GenBank/DDBJ databases">
        <title>Belnapia mucosa sp. nov. and Belnapia arida sp. nov., isolated from the Tabernas Desert (Almeria, Spain).</title>
        <authorList>
            <person name="Molina-Menor E."/>
            <person name="Vidal-Verdu A."/>
            <person name="Calonge A."/>
            <person name="Satari L."/>
            <person name="Pereto Magraner J."/>
            <person name="Porcar Miralles M."/>
        </authorList>
    </citation>
    <scope>NUCLEOTIDE SEQUENCE [LARGE SCALE GENOMIC DNA]</scope>
    <source>
        <strain evidence="1 2">T6</strain>
    </source>
</reference>
<proteinExistence type="predicted"/>
<organism evidence="1 2">
    <name type="scientific">Belnapia mucosa</name>
    <dbReference type="NCBI Taxonomy" id="2804532"/>
    <lineage>
        <taxon>Bacteria</taxon>
        <taxon>Pseudomonadati</taxon>
        <taxon>Pseudomonadota</taxon>
        <taxon>Alphaproteobacteria</taxon>
        <taxon>Acetobacterales</taxon>
        <taxon>Roseomonadaceae</taxon>
        <taxon>Belnapia</taxon>
    </lineage>
</organism>
<accession>A0ABS1V934</accession>
<dbReference type="InterPro" id="IPR017946">
    <property type="entry name" value="PLC-like_Pdiesterase_TIM-brl"/>
</dbReference>
<dbReference type="Proteomes" id="UP000606490">
    <property type="component" value="Unassembled WGS sequence"/>
</dbReference>
<comment type="caution">
    <text evidence="1">The sequence shown here is derived from an EMBL/GenBank/DDBJ whole genome shotgun (WGS) entry which is preliminary data.</text>
</comment>
<name>A0ABS1V934_9PROT</name>
<evidence type="ECO:0008006" key="3">
    <source>
        <dbReference type="Google" id="ProtNLM"/>
    </source>
</evidence>
<keyword evidence="2" id="KW-1185">Reference proteome</keyword>
<evidence type="ECO:0000313" key="2">
    <source>
        <dbReference type="Proteomes" id="UP000606490"/>
    </source>
</evidence>
<evidence type="ECO:0000313" key="1">
    <source>
        <dbReference type="EMBL" id="MBL6457867.1"/>
    </source>
</evidence>
<dbReference type="RefSeq" id="WP_202827604.1">
    <property type="nucleotide sequence ID" value="NZ_JAEUXJ010000010.1"/>
</dbReference>
<protein>
    <recommendedName>
        <fullName evidence="3">Phosphodiesterase</fullName>
    </recommendedName>
</protein>
<sequence length="209" mass="22883">MIILSHRGYWREAAEKNQPVAFRRSFDLGYGTETDVRDSLGRLVIAHDMPRGGELDLAGMLGILGGRDLPMAMNIKADGLAAPLAAAMREAGLTRWFTFDMSVPEMLVQLRLGLPVFTRASEFERVPACYDRAIGVWVDDFGAGWYGVAEIRGFLADGKQVALVSPELHGRDHRALWSMLRAAGLVGAPGLMLCTDLPEDATAYFGMKP</sequence>
<dbReference type="SUPFAM" id="SSF51695">
    <property type="entry name" value="PLC-like phosphodiesterases"/>
    <property type="match status" value="1"/>
</dbReference>
<gene>
    <name evidence="1" type="ORF">JMJ55_21245</name>
</gene>
<dbReference type="EMBL" id="JAEUXJ010000010">
    <property type="protein sequence ID" value="MBL6457867.1"/>
    <property type="molecule type" value="Genomic_DNA"/>
</dbReference>